<dbReference type="GO" id="GO:0030497">
    <property type="term" value="P:fatty acid elongation"/>
    <property type="evidence" value="ECO:0007669"/>
    <property type="project" value="TreeGrafter"/>
</dbReference>
<feature type="domain" description="Ketoreductase" evidence="3">
    <location>
        <begin position="6"/>
        <end position="195"/>
    </location>
</feature>
<dbReference type="PROSITE" id="PS00061">
    <property type="entry name" value="ADH_SHORT"/>
    <property type="match status" value="1"/>
</dbReference>
<organism evidence="4 5">
    <name type="scientific">Spiribacter aquaticus</name>
    <dbReference type="NCBI Taxonomy" id="1935996"/>
    <lineage>
        <taxon>Bacteria</taxon>
        <taxon>Pseudomonadati</taxon>
        <taxon>Pseudomonadota</taxon>
        <taxon>Gammaproteobacteria</taxon>
        <taxon>Chromatiales</taxon>
        <taxon>Ectothiorhodospiraceae</taxon>
        <taxon>Spiribacter</taxon>
    </lineage>
</organism>
<dbReference type="SUPFAM" id="SSF51735">
    <property type="entry name" value="NAD(P)-binding Rossmann-fold domains"/>
    <property type="match status" value="1"/>
</dbReference>
<proteinExistence type="inferred from homology"/>
<dbReference type="FunFam" id="3.40.50.720:FF:000084">
    <property type="entry name" value="Short-chain dehydrogenase reductase"/>
    <property type="match status" value="1"/>
</dbReference>
<dbReference type="InterPro" id="IPR020904">
    <property type="entry name" value="Sc_DH/Rdtase_CS"/>
</dbReference>
<evidence type="ECO:0000313" key="4">
    <source>
        <dbReference type="EMBL" id="TVO63814.1"/>
    </source>
</evidence>
<dbReference type="PRINTS" id="PR00081">
    <property type="entry name" value="GDHRDH"/>
</dbReference>
<dbReference type="SMART" id="SM00822">
    <property type="entry name" value="PKS_KR"/>
    <property type="match status" value="1"/>
</dbReference>
<dbReference type="Proteomes" id="UP000316688">
    <property type="component" value="Unassembled WGS sequence"/>
</dbReference>
<evidence type="ECO:0000259" key="3">
    <source>
        <dbReference type="SMART" id="SM00822"/>
    </source>
</evidence>
<comment type="similarity">
    <text evidence="1 2">Belongs to the short-chain dehydrogenases/reductases (SDR) family.</text>
</comment>
<sequence length="258" mass="27209">MELKGKTALVTGGGRGIGEGIAIALAKAGADVMIADLDVEIARETATRVEETGRRSGAFQVDVSDPESVNELIDSVVAQAGQLDIAVNNAGVLSIGSVDELSIDDWDWIMKVNAKGVFLCSQAELAVMRPRRYGRIINVASIAGKVGFPDLSHYTASKFAVIGFTNAIAKEVAAEGVTVNALCPGIVGTGMWRGEDGLAGRWRHEGETEAESWERHQKTLLPQGEAQTPEDMGQLAVYLATAQHVTGQAMAVDGGFSL</sequence>
<name>A0A557RF77_9GAMM</name>
<keyword evidence="5" id="KW-1185">Reference proteome</keyword>
<dbReference type="InterPro" id="IPR057326">
    <property type="entry name" value="KR_dom"/>
</dbReference>
<dbReference type="AlphaFoldDB" id="A0A557RF77"/>
<dbReference type="PANTHER" id="PTHR42760:SF96">
    <property type="entry name" value="3-OXOACYL-[ACYL-CARRIER-PROTEIN] REDUCTASE FABG"/>
    <property type="match status" value="1"/>
</dbReference>
<reference evidence="4 5" key="1">
    <citation type="submission" date="2019-07" db="EMBL/GenBank/DDBJ databases">
        <title>Reclasification of Spiribacter aquaticus.</title>
        <authorList>
            <person name="Leon M.J."/>
            <person name="Sanchez-Porro C."/>
            <person name="Ventosa A."/>
        </authorList>
    </citation>
    <scope>NUCLEOTIDE SEQUENCE [LARGE SCALE GENOMIC DNA]</scope>
    <source>
        <strain evidence="4 5">SP30</strain>
    </source>
</reference>
<dbReference type="Pfam" id="PF00106">
    <property type="entry name" value="adh_short"/>
    <property type="match status" value="1"/>
</dbReference>
<dbReference type="PANTHER" id="PTHR42760">
    <property type="entry name" value="SHORT-CHAIN DEHYDROGENASES/REDUCTASES FAMILY MEMBER"/>
    <property type="match status" value="1"/>
</dbReference>
<gene>
    <name evidence="4" type="ORF">FPL11_09140</name>
</gene>
<dbReference type="EMBL" id="VMKP01000004">
    <property type="protein sequence ID" value="TVO63814.1"/>
    <property type="molecule type" value="Genomic_DNA"/>
</dbReference>
<dbReference type="GO" id="GO:0016616">
    <property type="term" value="F:oxidoreductase activity, acting on the CH-OH group of donors, NAD or NADP as acceptor"/>
    <property type="evidence" value="ECO:0007669"/>
    <property type="project" value="UniProtKB-ARBA"/>
</dbReference>
<evidence type="ECO:0000313" key="5">
    <source>
        <dbReference type="Proteomes" id="UP000316688"/>
    </source>
</evidence>
<accession>A0A557RF77</accession>
<dbReference type="InterPro" id="IPR036291">
    <property type="entry name" value="NAD(P)-bd_dom_sf"/>
</dbReference>
<evidence type="ECO:0000256" key="1">
    <source>
        <dbReference type="ARBA" id="ARBA00006484"/>
    </source>
</evidence>
<dbReference type="Gene3D" id="3.40.50.720">
    <property type="entry name" value="NAD(P)-binding Rossmann-like Domain"/>
    <property type="match status" value="1"/>
</dbReference>
<dbReference type="InterPro" id="IPR002347">
    <property type="entry name" value="SDR_fam"/>
</dbReference>
<protein>
    <submittedName>
        <fullName evidence="4">SDR family oxidoreductase</fullName>
    </submittedName>
</protein>
<dbReference type="PRINTS" id="PR00080">
    <property type="entry name" value="SDRFAMILY"/>
</dbReference>
<dbReference type="RefSeq" id="WP_144348333.1">
    <property type="nucleotide sequence ID" value="NZ_VMKP01000004.1"/>
</dbReference>
<comment type="caution">
    <text evidence="4">The sequence shown here is derived from an EMBL/GenBank/DDBJ whole genome shotgun (WGS) entry which is preliminary data.</text>
</comment>
<evidence type="ECO:0000256" key="2">
    <source>
        <dbReference type="RuleBase" id="RU000363"/>
    </source>
</evidence>